<accession>A0A8S4EFN9</accession>
<feature type="domain" description="Reverse transcriptase" evidence="1">
    <location>
        <begin position="1"/>
        <end position="117"/>
    </location>
</feature>
<evidence type="ECO:0000259" key="1">
    <source>
        <dbReference type="PROSITE" id="PS50878"/>
    </source>
</evidence>
<gene>
    <name evidence="2" type="ORF">PLXY2_LOCUS5468</name>
</gene>
<reference evidence="2" key="1">
    <citation type="submission" date="2020-11" db="EMBL/GenBank/DDBJ databases">
        <authorList>
            <person name="Whiteford S."/>
        </authorList>
    </citation>
    <scope>NUCLEOTIDE SEQUENCE</scope>
</reference>
<dbReference type="SUPFAM" id="SSF56672">
    <property type="entry name" value="DNA/RNA polymerases"/>
    <property type="match status" value="1"/>
</dbReference>
<dbReference type="PROSITE" id="PS50878">
    <property type="entry name" value="RT_POL"/>
    <property type="match status" value="1"/>
</dbReference>
<evidence type="ECO:0000313" key="2">
    <source>
        <dbReference type="EMBL" id="CAG9114812.1"/>
    </source>
</evidence>
<dbReference type="InterPro" id="IPR000477">
    <property type="entry name" value="RT_dom"/>
</dbReference>
<dbReference type="Proteomes" id="UP000653454">
    <property type="component" value="Unassembled WGS sequence"/>
</dbReference>
<name>A0A8S4EFN9_PLUXY</name>
<dbReference type="PANTHER" id="PTHR33332">
    <property type="entry name" value="REVERSE TRANSCRIPTASE DOMAIN-CONTAINING PROTEIN"/>
    <property type="match status" value="1"/>
</dbReference>
<dbReference type="EMBL" id="CAJHNJ030000016">
    <property type="protein sequence ID" value="CAG9114812.1"/>
    <property type="molecule type" value="Genomic_DNA"/>
</dbReference>
<dbReference type="Pfam" id="PF00078">
    <property type="entry name" value="RVT_1"/>
    <property type="match status" value="1"/>
</dbReference>
<dbReference type="InterPro" id="IPR043502">
    <property type="entry name" value="DNA/RNA_pol_sf"/>
</dbReference>
<sequence>MGTEIGVPQGSSVSNIIFSLLMNDLPDSIPDAHVTMYADDVAATVTGSSVEDLEERLCVVAGQLAKWFRINGLALNPKKTHLLHFNLAGRRGRPLQVILENETLSQVNETCFLGFRLDSGLFWDAHIDWLCGRLGGACFALSRLAATVPSEVVRSCYFATIQSLLTYGIELWGRAADWHRVFVMQKRAVRADSSHRTRVALFVRKNLQLYKQSQRARRAGQLLAVQHRLARCAQSVHVCGPEVYNALPTEIKDAPSLPAFKQYLKRWLVQHAFYTCVASHSSHSSSVPTATANMSKLTLALLVLCACVAVSPVSCPTAGQRPPYKLTTVPDHVLPSAIEAKTCRGRPAISAWVFRVADVHHWAPTR</sequence>
<evidence type="ECO:0000313" key="3">
    <source>
        <dbReference type="Proteomes" id="UP000653454"/>
    </source>
</evidence>
<proteinExistence type="predicted"/>
<organism evidence="2 3">
    <name type="scientific">Plutella xylostella</name>
    <name type="common">Diamondback moth</name>
    <name type="synonym">Plutella maculipennis</name>
    <dbReference type="NCBI Taxonomy" id="51655"/>
    <lineage>
        <taxon>Eukaryota</taxon>
        <taxon>Metazoa</taxon>
        <taxon>Ecdysozoa</taxon>
        <taxon>Arthropoda</taxon>
        <taxon>Hexapoda</taxon>
        <taxon>Insecta</taxon>
        <taxon>Pterygota</taxon>
        <taxon>Neoptera</taxon>
        <taxon>Endopterygota</taxon>
        <taxon>Lepidoptera</taxon>
        <taxon>Glossata</taxon>
        <taxon>Ditrysia</taxon>
        <taxon>Yponomeutoidea</taxon>
        <taxon>Plutellidae</taxon>
        <taxon>Plutella</taxon>
    </lineage>
</organism>
<comment type="caution">
    <text evidence="2">The sequence shown here is derived from an EMBL/GenBank/DDBJ whole genome shotgun (WGS) entry which is preliminary data.</text>
</comment>
<dbReference type="GO" id="GO:0071897">
    <property type="term" value="P:DNA biosynthetic process"/>
    <property type="evidence" value="ECO:0007669"/>
    <property type="project" value="UniProtKB-ARBA"/>
</dbReference>
<dbReference type="AlphaFoldDB" id="A0A8S4EFN9"/>
<keyword evidence="3" id="KW-1185">Reference proteome</keyword>
<protein>
    <submittedName>
        <fullName evidence="2">(diamondback moth) hypothetical protein</fullName>
    </submittedName>
</protein>